<dbReference type="SUPFAM" id="SSF90112">
    <property type="entry name" value="Neurotransmitter-gated ion-channel transmembrane pore"/>
    <property type="match status" value="1"/>
</dbReference>
<gene>
    <name evidence="3" type="ORF">ASIM_LOCUS2279</name>
</gene>
<feature type="domain" description="Neurotransmitter-gated ion-channel transmembrane" evidence="2">
    <location>
        <begin position="5"/>
        <end position="68"/>
    </location>
</feature>
<dbReference type="InterPro" id="IPR036719">
    <property type="entry name" value="Neuro-gated_channel_TM_sf"/>
</dbReference>
<proteinExistence type="predicted"/>
<evidence type="ECO:0000313" key="4">
    <source>
        <dbReference type="Proteomes" id="UP000267096"/>
    </source>
</evidence>
<dbReference type="InterPro" id="IPR006029">
    <property type="entry name" value="Neurotrans-gated_channel_TM"/>
</dbReference>
<dbReference type="Pfam" id="PF02932">
    <property type="entry name" value="Neur_chan_memb"/>
    <property type="match status" value="1"/>
</dbReference>
<dbReference type="Proteomes" id="UP000267096">
    <property type="component" value="Unassembled WGS sequence"/>
</dbReference>
<dbReference type="WBParaSite" id="ASIM_0000241301-mRNA-1">
    <property type="protein sequence ID" value="ASIM_0000241301-mRNA-1"/>
    <property type="gene ID" value="ASIM_0000241301"/>
</dbReference>
<dbReference type="EMBL" id="UYRR01002974">
    <property type="protein sequence ID" value="VDK19808.1"/>
    <property type="molecule type" value="Genomic_DNA"/>
</dbReference>
<dbReference type="OrthoDB" id="8890589at2759"/>
<dbReference type="GO" id="GO:0006811">
    <property type="term" value="P:monoatomic ion transport"/>
    <property type="evidence" value="ECO:0007669"/>
    <property type="project" value="InterPro"/>
</dbReference>
<keyword evidence="4" id="KW-1185">Reference proteome</keyword>
<reference evidence="3 4" key="2">
    <citation type="submission" date="2018-11" db="EMBL/GenBank/DDBJ databases">
        <authorList>
            <consortium name="Pathogen Informatics"/>
        </authorList>
    </citation>
    <scope>NUCLEOTIDE SEQUENCE [LARGE SCALE GENOMIC DNA]</scope>
</reference>
<dbReference type="InterPro" id="IPR038050">
    <property type="entry name" value="Neuro_actylchol_rec"/>
</dbReference>
<organism evidence="5">
    <name type="scientific">Anisakis simplex</name>
    <name type="common">Herring worm</name>
    <dbReference type="NCBI Taxonomy" id="6269"/>
    <lineage>
        <taxon>Eukaryota</taxon>
        <taxon>Metazoa</taxon>
        <taxon>Ecdysozoa</taxon>
        <taxon>Nematoda</taxon>
        <taxon>Chromadorea</taxon>
        <taxon>Rhabditida</taxon>
        <taxon>Spirurina</taxon>
        <taxon>Ascaridomorpha</taxon>
        <taxon>Ascaridoidea</taxon>
        <taxon>Anisakidae</taxon>
        <taxon>Anisakis</taxon>
        <taxon>Anisakis simplex complex</taxon>
    </lineage>
</organism>
<dbReference type="AlphaFoldDB" id="A0A0M3J4E5"/>
<accession>A0A0M3J4E5</accession>
<evidence type="ECO:0000313" key="5">
    <source>
        <dbReference type="WBParaSite" id="ASIM_0000241301-mRNA-1"/>
    </source>
</evidence>
<dbReference type="Gene3D" id="1.20.58.390">
    <property type="entry name" value="Neurotransmitter-gated ion-channel transmembrane domain"/>
    <property type="match status" value="1"/>
</dbReference>
<feature type="chain" id="PRO_5043120789" evidence="1">
    <location>
        <begin position="20"/>
        <end position="110"/>
    </location>
</feature>
<dbReference type="GO" id="GO:0016020">
    <property type="term" value="C:membrane"/>
    <property type="evidence" value="ECO:0007669"/>
    <property type="project" value="InterPro"/>
</dbReference>
<evidence type="ECO:0000256" key="1">
    <source>
        <dbReference type="SAM" id="SignalP"/>
    </source>
</evidence>
<evidence type="ECO:0000259" key="2">
    <source>
        <dbReference type="Pfam" id="PF02932"/>
    </source>
</evidence>
<protein>
    <submittedName>
        <fullName evidence="5">Neur_chan_memb domain-containing protein</fullName>
    </submittedName>
</protein>
<name>A0A0M3J4E5_ANISI</name>
<evidence type="ECO:0000313" key="3">
    <source>
        <dbReference type="EMBL" id="VDK19808.1"/>
    </source>
</evidence>
<reference evidence="5" key="1">
    <citation type="submission" date="2017-02" db="UniProtKB">
        <authorList>
            <consortium name="WormBaseParasite"/>
        </authorList>
    </citation>
    <scope>IDENTIFICATION</scope>
</reference>
<keyword evidence="1" id="KW-0732">Signal</keyword>
<sequence length="110" mass="12221">MLQIFVPATLVVFISWVSFWINPDSAPSRTVIGTMTILSETHLLTGTNRRLPPVSYIKSIVLSYALVSLAELSANWSHSLLIEPVMQSNLHGPYYVGHLKTKLGIVDLDE</sequence>
<feature type="signal peptide" evidence="1">
    <location>
        <begin position="1"/>
        <end position="19"/>
    </location>
</feature>